<proteinExistence type="predicted"/>
<keyword evidence="6" id="KW-1185">Reference proteome</keyword>
<dbReference type="InterPro" id="IPR012677">
    <property type="entry name" value="Nucleotide-bd_a/b_plait_sf"/>
</dbReference>
<dbReference type="OrthoDB" id="417481at2759"/>
<dbReference type="PROSITE" id="PS50102">
    <property type="entry name" value="RRM"/>
    <property type="match status" value="1"/>
</dbReference>
<dbReference type="Pfam" id="PF04059">
    <property type="entry name" value="RRM_2"/>
    <property type="match status" value="1"/>
</dbReference>
<dbReference type="InterPro" id="IPR000504">
    <property type="entry name" value="RRM_dom"/>
</dbReference>
<dbReference type="InParanoid" id="K9GB16"/>
<dbReference type="HOGENOM" id="CLU_389365_0_0_1"/>
<feature type="domain" description="RRM" evidence="4">
    <location>
        <begin position="501"/>
        <end position="585"/>
    </location>
</feature>
<sequence length="712" mass="78657">MERFSPTRGSPSEQLAAFNPIGYEGFSNRANPVPLPGMETVRPTGDPFAGWSNETGSARAPPSQTTTTTSGSCYAYPVPSAFDQANTQYQCSSVSPQLTRTINAAHYSIGQSQFPLVSAQVSPTSAGPGGMRYSPSHAQASQSLPRMQYSPHFSTHTQAHLGASQHPLSPVQTAIANARYSPSREDFSYEYRPTPEFISSLFATTRDLAVGNITASNNALAHASPDNQACRITGTTKLSSRSLPGGTHEVTEKHRSLIVHNVSLDATHRSIVMMFPIDEYPSLEDVCLKKLEAEGMFSFSFGDLREAIHAMKKIRLTRPTWRVFPASGEEIANFKGTNRVKGAALSSSVPQDGAFLLSVYAIPSQWLMEPMDDVVQHVAASLGTLRSCKLIENGTNMSRYQVEYFNKRHATYAFSCLGGFRLESLRFNVSIDAQEEMHILPHLRTTSFGSPQSPLTPYHLVSKESEVEEKVDISPASEEGQTSAEHAINLDRIRQGLDVRSTVMIRNIPNKITSNQLKSILDESSYGKYDFLYLRMDFTHRCNVGYAFMNFGDAIDIVNLVHARQGKTWPDCISEKRAEVSYATLQGKEALVNKFRNSNVMTRPHEERPRLFHIDGPRAGTEAAFPGPNDASKLRRSVASTTQQGLFAPRNRAPTTPRANRTRPQSQSFSQTPRGRPSIHTPRHSGGRSVQHAPGEFSSMQTEDRQFMSQKN</sequence>
<accession>K9GB16</accession>
<gene>
    <name evidence="5" type="ORF">PDIG_46980</name>
</gene>
<evidence type="ECO:0000259" key="4">
    <source>
        <dbReference type="PROSITE" id="PS50102"/>
    </source>
</evidence>
<evidence type="ECO:0000256" key="1">
    <source>
        <dbReference type="ARBA" id="ARBA00022884"/>
    </source>
</evidence>
<comment type="caution">
    <text evidence="5">The sequence shown here is derived from an EMBL/GenBank/DDBJ whole genome shotgun (WGS) entry which is preliminary data.</text>
</comment>
<name>K9GB16_PEND2</name>
<dbReference type="AlphaFoldDB" id="K9GB16"/>
<dbReference type="SUPFAM" id="SSF54928">
    <property type="entry name" value="RNA-binding domain, RBD"/>
    <property type="match status" value="1"/>
</dbReference>
<feature type="region of interest" description="Disordered" evidence="3">
    <location>
        <begin position="43"/>
        <end position="69"/>
    </location>
</feature>
<dbReference type="STRING" id="1170229.K9GB16"/>
<reference evidence="6" key="1">
    <citation type="journal article" date="2012" name="BMC Genomics">
        <title>Genome sequence of the necrotrophic fungus Penicillium digitatum, the main postharvest pathogen of citrus.</title>
        <authorList>
            <person name="Marcet-Houben M."/>
            <person name="Ballester A.-R."/>
            <person name="de la Fuente B."/>
            <person name="Harries E."/>
            <person name="Marcos J.F."/>
            <person name="Gonzalez-Candelas L."/>
            <person name="Gabaldon T."/>
        </authorList>
    </citation>
    <scope>NUCLEOTIDE SEQUENCE [LARGE SCALE GENOMIC DNA]</scope>
    <source>
        <strain evidence="6">PHI26 / CECT 20796</strain>
    </source>
</reference>
<protein>
    <submittedName>
        <fullName evidence="5">Meiosis protein MEI2, putative</fullName>
    </submittedName>
</protein>
<dbReference type="InterPro" id="IPR035979">
    <property type="entry name" value="RBD_domain_sf"/>
</dbReference>
<dbReference type="eggNOG" id="KOG4660">
    <property type="taxonomic scope" value="Eukaryota"/>
</dbReference>
<dbReference type="Gene3D" id="3.30.70.330">
    <property type="match status" value="1"/>
</dbReference>
<dbReference type="EMBL" id="AKCT01000186">
    <property type="protein sequence ID" value="EKV12083.1"/>
    <property type="molecule type" value="Genomic_DNA"/>
</dbReference>
<evidence type="ECO:0000256" key="3">
    <source>
        <dbReference type="SAM" id="MobiDB-lite"/>
    </source>
</evidence>
<dbReference type="GO" id="GO:0003723">
    <property type="term" value="F:RNA binding"/>
    <property type="evidence" value="ECO:0007669"/>
    <property type="project" value="UniProtKB-UniRule"/>
</dbReference>
<dbReference type="InterPro" id="IPR007201">
    <property type="entry name" value="Mei2-like_Rrm_C"/>
</dbReference>
<evidence type="ECO:0000256" key="2">
    <source>
        <dbReference type="PROSITE-ProRule" id="PRU00176"/>
    </source>
</evidence>
<dbReference type="PANTHER" id="PTHR23189">
    <property type="entry name" value="RNA RECOGNITION MOTIF-CONTAINING"/>
    <property type="match status" value="1"/>
</dbReference>
<evidence type="ECO:0000313" key="6">
    <source>
        <dbReference type="Proteomes" id="UP000009882"/>
    </source>
</evidence>
<feature type="region of interest" description="Disordered" evidence="3">
    <location>
        <begin position="603"/>
        <end position="712"/>
    </location>
</feature>
<evidence type="ECO:0000313" key="5">
    <source>
        <dbReference type="EMBL" id="EKV12083.1"/>
    </source>
</evidence>
<keyword evidence="1 2" id="KW-0694">RNA-binding</keyword>
<dbReference type="Proteomes" id="UP000009882">
    <property type="component" value="Unassembled WGS sequence"/>
</dbReference>
<feature type="compositionally biased region" description="Basic and acidic residues" evidence="3">
    <location>
        <begin position="603"/>
        <end position="616"/>
    </location>
</feature>
<dbReference type="OMA" id="RYQVEYF"/>
<feature type="compositionally biased region" description="Low complexity" evidence="3">
    <location>
        <begin position="648"/>
        <end position="664"/>
    </location>
</feature>
<organism evidence="5 6">
    <name type="scientific">Penicillium digitatum (strain PHI26 / CECT 20796)</name>
    <name type="common">Green mold</name>
    <dbReference type="NCBI Taxonomy" id="1170229"/>
    <lineage>
        <taxon>Eukaryota</taxon>
        <taxon>Fungi</taxon>
        <taxon>Dikarya</taxon>
        <taxon>Ascomycota</taxon>
        <taxon>Pezizomycotina</taxon>
        <taxon>Eurotiomycetes</taxon>
        <taxon>Eurotiomycetidae</taxon>
        <taxon>Eurotiales</taxon>
        <taxon>Aspergillaceae</taxon>
        <taxon>Penicillium</taxon>
    </lineage>
</organism>